<keyword evidence="13" id="KW-0460">Magnesium</keyword>
<dbReference type="GO" id="GO:0008841">
    <property type="term" value="F:dihydrofolate synthase activity"/>
    <property type="evidence" value="ECO:0007669"/>
    <property type="project" value="UniProtKB-EC"/>
</dbReference>
<evidence type="ECO:0000256" key="17">
    <source>
        <dbReference type="ARBA" id="ARBA00049161"/>
    </source>
</evidence>
<dbReference type="EMBL" id="AGWN01000005">
    <property type="protein sequence ID" value="EPD29343.1"/>
    <property type="molecule type" value="Genomic_DNA"/>
</dbReference>
<comment type="subunit">
    <text evidence="5">Monomer.</text>
</comment>
<evidence type="ECO:0000256" key="10">
    <source>
        <dbReference type="ARBA" id="ARBA00022723"/>
    </source>
</evidence>
<keyword evidence="12" id="KW-0067">ATP-binding</keyword>
<dbReference type="InterPro" id="IPR004101">
    <property type="entry name" value="Mur_ligase_C"/>
</dbReference>
<evidence type="ECO:0000313" key="20">
    <source>
        <dbReference type="EMBL" id="EPD29343.1"/>
    </source>
</evidence>
<evidence type="ECO:0000313" key="21">
    <source>
        <dbReference type="Proteomes" id="UP000014387"/>
    </source>
</evidence>
<dbReference type="SUPFAM" id="SSF53623">
    <property type="entry name" value="MurD-like peptide ligases, catalytic domain"/>
    <property type="match status" value="1"/>
</dbReference>
<dbReference type="Gene3D" id="3.90.190.20">
    <property type="entry name" value="Mur ligase, C-terminal domain"/>
    <property type="match status" value="1"/>
</dbReference>
<dbReference type="Pfam" id="PF02875">
    <property type="entry name" value="Mur_ligase_C"/>
    <property type="match status" value="1"/>
</dbReference>
<evidence type="ECO:0000256" key="16">
    <source>
        <dbReference type="ARBA" id="ARBA00047493"/>
    </source>
</evidence>
<name>A0A9W5VVK6_9ACTO</name>
<evidence type="ECO:0000256" key="14">
    <source>
        <dbReference type="ARBA" id="ARBA00022909"/>
    </source>
</evidence>
<evidence type="ECO:0000256" key="13">
    <source>
        <dbReference type="ARBA" id="ARBA00022842"/>
    </source>
</evidence>
<evidence type="ECO:0000256" key="5">
    <source>
        <dbReference type="ARBA" id="ARBA00011245"/>
    </source>
</evidence>
<dbReference type="Proteomes" id="UP000014387">
    <property type="component" value="Unassembled WGS sequence"/>
</dbReference>
<comment type="similarity">
    <text evidence="4">Belongs to the folylpolyglutamate synthase family.</text>
</comment>
<evidence type="ECO:0000256" key="9">
    <source>
        <dbReference type="ARBA" id="ARBA00022598"/>
    </source>
</evidence>
<evidence type="ECO:0000256" key="15">
    <source>
        <dbReference type="ARBA" id="ARBA00030592"/>
    </source>
</evidence>
<keyword evidence="10" id="KW-0479">Metal-binding</keyword>
<comment type="cofactor">
    <cofactor evidence="1">
        <name>Mg(2+)</name>
        <dbReference type="ChEBI" id="CHEBI:18420"/>
    </cofactor>
</comment>
<dbReference type="GO" id="GO:0004326">
    <property type="term" value="F:tetrahydrofolylpolyglutamate synthase activity"/>
    <property type="evidence" value="ECO:0007669"/>
    <property type="project" value="UniProtKB-EC"/>
</dbReference>
<evidence type="ECO:0000259" key="19">
    <source>
        <dbReference type="Pfam" id="PF08245"/>
    </source>
</evidence>
<evidence type="ECO:0000256" key="11">
    <source>
        <dbReference type="ARBA" id="ARBA00022741"/>
    </source>
</evidence>
<organism evidence="20 21">
    <name type="scientific">Gleimia europaea ACS-120-V-Col10b</name>
    <dbReference type="NCBI Taxonomy" id="883069"/>
    <lineage>
        <taxon>Bacteria</taxon>
        <taxon>Bacillati</taxon>
        <taxon>Actinomycetota</taxon>
        <taxon>Actinomycetes</taxon>
        <taxon>Actinomycetales</taxon>
        <taxon>Actinomycetaceae</taxon>
        <taxon>Gleimia</taxon>
    </lineage>
</organism>
<dbReference type="FunFam" id="3.40.1190.10:FF:000004">
    <property type="entry name" value="Dihydrofolate synthase/folylpolyglutamate synthase"/>
    <property type="match status" value="1"/>
</dbReference>
<evidence type="ECO:0000256" key="2">
    <source>
        <dbReference type="ARBA" id="ARBA00004799"/>
    </source>
</evidence>
<comment type="pathway">
    <text evidence="2">Cofactor biosynthesis; tetrahydrofolate biosynthesis; 7,8-dihydrofolate from 2-amino-4-hydroxy-6-hydroxymethyl-7,8-dihydropteridine diphosphate and 4-aminobenzoate: step 2/2.</text>
</comment>
<protein>
    <recommendedName>
        <fullName evidence="8">Dihydrofolate synthase/folylpolyglutamate synthase</fullName>
        <ecNumber evidence="6">6.3.2.12</ecNumber>
        <ecNumber evidence="7">6.3.2.17</ecNumber>
    </recommendedName>
    <alternativeName>
        <fullName evidence="15">Tetrahydrofolylpolyglutamate synthase</fullName>
    </alternativeName>
</protein>
<evidence type="ECO:0000256" key="8">
    <source>
        <dbReference type="ARBA" id="ARBA00019357"/>
    </source>
</evidence>
<feature type="domain" description="Mur ligase central" evidence="19">
    <location>
        <begin position="127"/>
        <end position="356"/>
    </location>
</feature>
<comment type="caution">
    <text evidence="20">The sequence shown here is derived from an EMBL/GenBank/DDBJ whole genome shotgun (WGS) entry which is preliminary data.</text>
</comment>
<feature type="domain" description="Mur ligase C-terminal" evidence="18">
    <location>
        <begin position="382"/>
        <end position="509"/>
    </location>
</feature>
<comment type="catalytic activity">
    <reaction evidence="17">
        <text>7,8-dihydropteroate + L-glutamate + ATP = 7,8-dihydrofolate + ADP + phosphate + H(+)</text>
        <dbReference type="Rhea" id="RHEA:23584"/>
        <dbReference type="ChEBI" id="CHEBI:15378"/>
        <dbReference type="ChEBI" id="CHEBI:17839"/>
        <dbReference type="ChEBI" id="CHEBI:29985"/>
        <dbReference type="ChEBI" id="CHEBI:30616"/>
        <dbReference type="ChEBI" id="CHEBI:43474"/>
        <dbReference type="ChEBI" id="CHEBI:57451"/>
        <dbReference type="ChEBI" id="CHEBI:456216"/>
        <dbReference type="EC" id="6.3.2.12"/>
    </reaction>
</comment>
<keyword evidence="14" id="KW-0289">Folate biosynthesis</keyword>
<dbReference type="GO" id="GO:0005524">
    <property type="term" value="F:ATP binding"/>
    <property type="evidence" value="ECO:0007669"/>
    <property type="project" value="UniProtKB-KW"/>
</dbReference>
<dbReference type="EC" id="6.3.2.17" evidence="7"/>
<proteinExistence type="inferred from homology"/>
<dbReference type="InterPro" id="IPR018109">
    <property type="entry name" value="Folylpolyglutamate_synth_CS"/>
</dbReference>
<evidence type="ECO:0000256" key="12">
    <source>
        <dbReference type="ARBA" id="ARBA00022840"/>
    </source>
</evidence>
<keyword evidence="21" id="KW-1185">Reference proteome</keyword>
<dbReference type="GO" id="GO:0005737">
    <property type="term" value="C:cytoplasm"/>
    <property type="evidence" value="ECO:0007669"/>
    <property type="project" value="TreeGrafter"/>
</dbReference>
<reference evidence="20 21" key="1">
    <citation type="submission" date="2013-05" db="EMBL/GenBank/DDBJ databases">
        <title>The Genome Sequence of Actinomyces europaeus ACS-120-V-COL10B.</title>
        <authorList>
            <consortium name="The Broad Institute Genomics Platform"/>
            <person name="Earl A."/>
            <person name="Ward D."/>
            <person name="Feldgarden M."/>
            <person name="Gevers D."/>
            <person name="Saerens B."/>
            <person name="Vaneechoutte M."/>
            <person name="Walker B."/>
            <person name="Young S."/>
            <person name="Zeng Q."/>
            <person name="Gargeya S."/>
            <person name="Fitzgerald M."/>
            <person name="Haas B."/>
            <person name="Abouelleil A."/>
            <person name="Allen A.W."/>
            <person name="Alvarado L."/>
            <person name="Arachchi H.M."/>
            <person name="Berlin A.M."/>
            <person name="Chapman S.B."/>
            <person name="Gainer-Dewar J."/>
            <person name="Goldberg J."/>
            <person name="Griggs A."/>
            <person name="Gujja S."/>
            <person name="Hansen M."/>
            <person name="Howarth C."/>
            <person name="Imamovic A."/>
            <person name="Ireland A."/>
            <person name="Larimer J."/>
            <person name="McCowan C."/>
            <person name="Murphy C."/>
            <person name="Pearson M."/>
            <person name="Poon T.W."/>
            <person name="Priest M."/>
            <person name="Roberts A."/>
            <person name="Saif S."/>
            <person name="Shea T."/>
            <person name="Sisk P."/>
            <person name="Sykes S."/>
            <person name="Wortman J."/>
            <person name="Nusbaum C."/>
            <person name="Birren B."/>
        </authorList>
    </citation>
    <scope>NUCLEOTIDE SEQUENCE [LARGE SCALE GENOMIC DNA]</scope>
    <source>
        <strain evidence="20 21">ACS-120-V-Col10b</strain>
    </source>
</reference>
<comment type="pathway">
    <text evidence="3">Cofactor biosynthesis; tetrahydrofolylpolyglutamate biosynthesis.</text>
</comment>
<dbReference type="AlphaFoldDB" id="A0A9W5VVK6"/>
<comment type="catalytic activity">
    <reaction evidence="16">
        <text>(6S)-5,6,7,8-tetrahydrofolyl-(gamma-L-Glu)(n) + L-glutamate + ATP = (6S)-5,6,7,8-tetrahydrofolyl-(gamma-L-Glu)(n+1) + ADP + phosphate + H(+)</text>
        <dbReference type="Rhea" id="RHEA:10580"/>
        <dbReference type="Rhea" id="RHEA-COMP:14738"/>
        <dbReference type="Rhea" id="RHEA-COMP:14740"/>
        <dbReference type="ChEBI" id="CHEBI:15378"/>
        <dbReference type="ChEBI" id="CHEBI:29985"/>
        <dbReference type="ChEBI" id="CHEBI:30616"/>
        <dbReference type="ChEBI" id="CHEBI:43474"/>
        <dbReference type="ChEBI" id="CHEBI:141005"/>
        <dbReference type="ChEBI" id="CHEBI:456216"/>
        <dbReference type="EC" id="6.3.2.17"/>
    </reaction>
</comment>
<dbReference type="InterPro" id="IPR036565">
    <property type="entry name" value="Mur-like_cat_sf"/>
</dbReference>
<evidence type="ECO:0000256" key="3">
    <source>
        <dbReference type="ARBA" id="ARBA00005150"/>
    </source>
</evidence>
<dbReference type="InterPro" id="IPR001645">
    <property type="entry name" value="Folylpolyglutamate_synth"/>
</dbReference>
<sequence>MKDFDIFRNFADAEEGDERTPEQVVDEVMNRDVSTSLKEVMEVVHMGAPDLDGADGIDEDGEDSNLDEEANLVYPTADETEAVYHAIEREILSRMPEHKVQPSIERVQLAMNILGDPQNLYRSVHLTGTNGKTSTARMISALLRASGRKVGRFTSPHLTTMRERISVNDEPISQAQFVAAYEDVAPYIAMVDEHSKRNDGPAMSFFEVLTVMMLAAFADVPVDAAVVEVGMGGKWDATNVIDADVAVITPIAHDHEKWLGSTLTEIATEKAGIIKPGSFVISAKQEPEALEVLRDRANEVGAVFRVVGADLHLVSSKLGVGGQVVSIQTPAALYTDIFIPLFGKHQGENAVLALAAFEAFNGGREVEASIVEEGFKMATSPGRLEVVRTSPSIVVDAAHNPHGARALAQALTESFDYTNLAAVYSAMADKNVEATLAELEPVVGDIVITSMDTPRAMDIEEIAQIARDVFGEDRVFVEPSLLDAVDRAVERVELNPDPAGSNGVVVTGSVVLAGAARELIKH</sequence>
<evidence type="ECO:0000259" key="18">
    <source>
        <dbReference type="Pfam" id="PF02875"/>
    </source>
</evidence>
<accession>A0A9W5VVK6</accession>
<dbReference type="Pfam" id="PF08245">
    <property type="entry name" value="Mur_ligase_M"/>
    <property type="match status" value="1"/>
</dbReference>
<gene>
    <name evidence="20" type="ORF">HMPREF9238_01659</name>
</gene>
<dbReference type="GO" id="GO:0046656">
    <property type="term" value="P:folic acid biosynthetic process"/>
    <property type="evidence" value="ECO:0007669"/>
    <property type="project" value="UniProtKB-KW"/>
</dbReference>
<dbReference type="SUPFAM" id="SSF53244">
    <property type="entry name" value="MurD-like peptide ligases, peptide-binding domain"/>
    <property type="match status" value="1"/>
</dbReference>
<evidence type="ECO:0000256" key="6">
    <source>
        <dbReference type="ARBA" id="ARBA00013023"/>
    </source>
</evidence>
<dbReference type="GO" id="GO:0046872">
    <property type="term" value="F:metal ion binding"/>
    <property type="evidence" value="ECO:0007669"/>
    <property type="project" value="UniProtKB-KW"/>
</dbReference>
<keyword evidence="11" id="KW-0547">Nucleotide-binding</keyword>
<dbReference type="RefSeq" id="WP_016444976.1">
    <property type="nucleotide sequence ID" value="NZ_KE150268.1"/>
</dbReference>
<dbReference type="PANTHER" id="PTHR11136:SF0">
    <property type="entry name" value="DIHYDROFOLATE SYNTHETASE-RELATED"/>
    <property type="match status" value="1"/>
</dbReference>
<dbReference type="Gene3D" id="3.40.1190.10">
    <property type="entry name" value="Mur-like, catalytic domain"/>
    <property type="match status" value="1"/>
</dbReference>
<dbReference type="PROSITE" id="PS01012">
    <property type="entry name" value="FOLYLPOLYGLU_SYNT_2"/>
    <property type="match status" value="1"/>
</dbReference>
<dbReference type="EC" id="6.3.2.12" evidence="6"/>
<evidence type="ECO:0000256" key="4">
    <source>
        <dbReference type="ARBA" id="ARBA00008276"/>
    </source>
</evidence>
<dbReference type="NCBIfam" id="TIGR01499">
    <property type="entry name" value="folC"/>
    <property type="match status" value="1"/>
</dbReference>
<dbReference type="InterPro" id="IPR036615">
    <property type="entry name" value="Mur_ligase_C_dom_sf"/>
</dbReference>
<evidence type="ECO:0000256" key="7">
    <source>
        <dbReference type="ARBA" id="ARBA00013025"/>
    </source>
</evidence>
<dbReference type="InterPro" id="IPR013221">
    <property type="entry name" value="Mur_ligase_cen"/>
</dbReference>
<keyword evidence="9" id="KW-0436">Ligase</keyword>
<evidence type="ECO:0000256" key="1">
    <source>
        <dbReference type="ARBA" id="ARBA00001946"/>
    </source>
</evidence>
<dbReference type="PANTHER" id="PTHR11136">
    <property type="entry name" value="FOLYLPOLYGLUTAMATE SYNTHASE-RELATED"/>
    <property type="match status" value="1"/>
</dbReference>